<keyword evidence="2" id="KW-1185">Reference proteome</keyword>
<evidence type="ECO:0000313" key="1">
    <source>
        <dbReference type="EMBL" id="TDL13426.1"/>
    </source>
</evidence>
<dbReference type="VEuPathDB" id="FungiDB:BD410DRAFT_810562"/>
<dbReference type="AlphaFoldDB" id="A0A4Y7PDW4"/>
<proteinExistence type="predicted"/>
<accession>A0A4Y7PDW4</accession>
<gene>
    <name evidence="1" type="ORF">BD410DRAFT_810562</name>
</gene>
<protein>
    <submittedName>
        <fullName evidence="1">Uncharacterized protein</fullName>
    </submittedName>
</protein>
<feature type="non-terminal residue" evidence="1">
    <location>
        <position position="1"/>
    </location>
</feature>
<dbReference type="Proteomes" id="UP000294933">
    <property type="component" value="Unassembled WGS sequence"/>
</dbReference>
<sequence length="274" mass="31491">FPTSIRTFCRQRVHFTTHAIPVWNHTFWAMRTAGRDTFRGGKPLCEAYHPAFASESSFSSRRFSRSSGLNADKCYNTDCHPRGEENCFRPVRVSTQYQDQDFTVANNFFTTYAIPELGSTCWAMRIAGRDRIPDGNSLFPQTSVTTRTAIPEDNYIVFDSSSPPDFHHPSRLPTNIKPSLRQPVLFTTYAILELGPHLLGHENRRTRHISWRESPLKYPTRRLHQRGHFRLALSPKTRAWTQTSVMTRTAIPGENYTVSDPYVVLVLLQWVITA</sequence>
<organism evidence="1 2">
    <name type="scientific">Rickenella mellea</name>
    <dbReference type="NCBI Taxonomy" id="50990"/>
    <lineage>
        <taxon>Eukaryota</taxon>
        <taxon>Fungi</taxon>
        <taxon>Dikarya</taxon>
        <taxon>Basidiomycota</taxon>
        <taxon>Agaricomycotina</taxon>
        <taxon>Agaricomycetes</taxon>
        <taxon>Hymenochaetales</taxon>
        <taxon>Rickenellaceae</taxon>
        <taxon>Rickenella</taxon>
    </lineage>
</organism>
<dbReference type="EMBL" id="ML170631">
    <property type="protein sequence ID" value="TDL13426.1"/>
    <property type="molecule type" value="Genomic_DNA"/>
</dbReference>
<reference evidence="1 2" key="1">
    <citation type="submission" date="2018-06" db="EMBL/GenBank/DDBJ databases">
        <title>A transcriptomic atlas of mushroom development highlights an independent origin of complex multicellularity.</title>
        <authorList>
            <consortium name="DOE Joint Genome Institute"/>
            <person name="Krizsan K."/>
            <person name="Almasi E."/>
            <person name="Merenyi Z."/>
            <person name="Sahu N."/>
            <person name="Viragh M."/>
            <person name="Koszo T."/>
            <person name="Mondo S."/>
            <person name="Kiss B."/>
            <person name="Balint B."/>
            <person name="Kues U."/>
            <person name="Barry K."/>
            <person name="Hegedus J.C."/>
            <person name="Henrissat B."/>
            <person name="Johnson J."/>
            <person name="Lipzen A."/>
            <person name="Ohm R."/>
            <person name="Nagy I."/>
            <person name="Pangilinan J."/>
            <person name="Yan J."/>
            <person name="Xiong Y."/>
            <person name="Grigoriev I.V."/>
            <person name="Hibbett D.S."/>
            <person name="Nagy L.G."/>
        </authorList>
    </citation>
    <scope>NUCLEOTIDE SEQUENCE [LARGE SCALE GENOMIC DNA]</scope>
    <source>
        <strain evidence="1 2">SZMC22713</strain>
    </source>
</reference>
<name>A0A4Y7PDW4_9AGAM</name>
<evidence type="ECO:0000313" key="2">
    <source>
        <dbReference type="Proteomes" id="UP000294933"/>
    </source>
</evidence>